<evidence type="ECO:0000313" key="1">
    <source>
        <dbReference type="EMBL" id="MCL2895334.1"/>
    </source>
</evidence>
<organism evidence="1 2">
    <name type="scientific">Brenneria tiliae</name>
    <dbReference type="NCBI Taxonomy" id="2914984"/>
    <lineage>
        <taxon>Bacteria</taxon>
        <taxon>Pseudomonadati</taxon>
        <taxon>Pseudomonadota</taxon>
        <taxon>Gammaproteobacteria</taxon>
        <taxon>Enterobacterales</taxon>
        <taxon>Pectobacteriaceae</taxon>
        <taxon>Brenneria</taxon>
    </lineage>
</organism>
<proteinExistence type="predicted"/>
<gene>
    <name evidence="1" type="ORF">MFP26_21925</name>
</gene>
<evidence type="ECO:0000313" key="2">
    <source>
        <dbReference type="Proteomes" id="UP001203069"/>
    </source>
</evidence>
<comment type="caution">
    <text evidence="1">The sequence shown here is derived from an EMBL/GenBank/DDBJ whole genome shotgun (WGS) entry which is preliminary data.</text>
</comment>
<dbReference type="Proteomes" id="UP001203069">
    <property type="component" value="Unassembled WGS sequence"/>
</dbReference>
<keyword evidence="2" id="KW-1185">Reference proteome</keyword>
<dbReference type="EMBL" id="JAKPBZ010000116">
    <property type="protein sequence ID" value="MCL2895334.1"/>
    <property type="molecule type" value="Genomic_DNA"/>
</dbReference>
<accession>A0ABT0MZS0</accession>
<dbReference type="RefSeq" id="WP_249246318.1">
    <property type="nucleotide sequence ID" value="NZ_JAKPBZ010000116.1"/>
</dbReference>
<sequence length="67" mass="7726">MERSFPKIVIQIGVHFKHEVMFEAQLKSSLRHQGEIEMDDELSVIIRRLAAGIGKFDAVLRLVHRQA</sequence>
<name>A0ABT0MZS0_9GAMM</name>
<protein>
    <submittedName>
        <fullName evidence="1">Uncharacterized protein</fullName>
    </submittedName>
</protein>
<reference evidence="1 2" key="1">
    <citation type="submission" date="2022-02" db="EMBL/GenBank/DDBJ databases">
        <title>Description of Brenneria tiliae sp. nov. isolated from symptomatic Tilia x moltkei and Tilia x europaea trees in the UK.</title>
        <authorList>
            <person name="Kile H."/>
        </authorList>
    </citation>
    <scope>NUCLEOTIDE SEQUENCE [LARGE SCALE GENOMIC DNA]</scope>
    <source>
        <strain evidence="1 2">MC1SB4.1</strain>
    </source>
</reference>